<protein>
    <recommendedName>
        <fullName evidence="4">Tryptophan-rich sensory protein</fullName>
    </recommendedName>
</protein>
<reference evidence="2 3" key="1">
    <citation type="submission" date="2016-07" db="EMBL/GenBank/DDBJ databases">
        <title>Caryophanon tenue genome sequencing.</title>
        <authorList>
            <person name="Verma A."/>
            <person name="Pal Y."/>
            <person name="Krishnamurthi S."/>
        </authorList>
    </citation>
    <scope>NUCLEOTIDE SEQUENCE [LARGE SCALE GENOMIC DNA]</scope>
    <source>
        <strain evidence="2 3">DSM 14152</strain>
    </source>
</reference>
<keyword evidence="1" id="KW-0812">Transmembrane</keyword>
<dbReference type="PROSITE" id="PS51257">
    <property type="entry name" value="PROKAR_LIPOPROTEIN"/>
    <property type="match status" value="1"/>
</dbReference>
<comment type="caution">
    <text evidence="2">The sequence shown here is derived from an EMBL/GenBank/DDBJ whole genome shotgun (WGS) entry which is preliminary data.</text>
</comment>
<proteinExistence type="predicted"/>
<feature type="transmembrane region" description="Helical" evidence="1">
    <location>
        <begin position="47"/>
        <end position="67"/>
    </location>
</feature>
<feature type="transmembrane region" description="Helical" evidence="1">
    <location>
        <begin position="168"/>
        <end position="186"/>
    </location>
</feature>
<dbReference type="Proteomes" id="UP000093199">
    <property type="component" value="Unassembled WGS sequence"/>
</dbReference>
<gene>
    <name evidence="2" type="ORF">A6M13_12045</name>
</gene>
<feature type="transmembrane region" description="Helical" evidence="1">
    <location>
        <begin position="79"/>
        <end position="96"/>
    </location>
</feature>
<evidence type="ECO:0000313" key="3">
    <source>
        <dbReference type="Proteomes" id="UP000093199"/>
    </source>
</evidence>
<organism evidence="2 3">
    <name type="scientific">Caryophanon tenue</name>
    <dbReference type="NCBI Taxonomy" id="33978"/>
    <lineage>
        <taxon>Bacteria</taxon>
        <taxon>Bacillati</taxon>
        <taxon>Bacillota</taxon>
        <taxon>Bacilli</taxon>
        <taxon>Bacillales</taxon>
        <taxon>Caryophanaceae</taxon>
        <taxon>Caryophanon</taxon>
    </lineage>
</organism>
<keyword evidence="1" id="KW-0472">Membrane</keyword>
<dbReference type="AlphaFoldDB" id="A0A1C0YIE9"/>
<name>A0A1C0YIE9_9BACL</name>
<dbReference type="RefSeq" id="WP_066544130.1">
    <property type="nucleotide sequence ID" value="NZ_MASJ01000007.1"/>
</dbReference>
<evidence type="ECO:0000313" key="2">
    <source>
        <dbReference type="EMBL" id="OCS86924.1"/>
    </source>
</evidence>
<dbReference type="EMBL" id="MASJ01000007">
    <property type="protein sequence ID" value="OCS86924.1"/>
    <property type="molecule type" value="Genomic_DNA"/>
</dbReference>
<feature type="transmembrane region" description="Helical" evidence="1">
    <location>
        <begin position="102"/>
        <end position="123"/>
    </location>
</feature>
<dbReference type="OrthoDB" id="5189031at2"/>
<evidence type="ECO:0000256" key="1">
    <source>
        <dbReference type="SAM" id="Phobius"/>
    </source>
</evidence>
<feature type="transmembrane region" description="Helical" evidence="1">
    <location>
        <begin position="216"/>
        <end position="235"/>
    </location>
</feature>
<dbReference type="STRING" id="33978.A6M13_12045"/>
<keyword evidence="3" id="KW-1185">Reference proteome</keyword>
<sequence length="242" mass="28559">MGRIMIITVATIFIMIACWLTNFMPLHGDAAFDIVLRFPVPIMPSQFVLFYWIVVYIALFYWIFVNVRHSPKAPHINRLQTVLYTLTCIANFFTFMTWQQQLYILSVLFALLAVCLILYMYQLYPIGDRSWSGRLPISLFFSFLMCLFIWEFSFVLTYYEWQRFGMSIDLWSVVTITIVALLALVVRYFFDDPAFVCAFIWLFICIVIEYGWTNLFVSTAALFLAFALFVAMRYGKRGRHHI</sequence>
<feature type="transmembrane region" description="Helical" evidence="1">
    <location>
        <begin position="7"/>
        <end position="27"/>
    </location>
</feature>
<feature type="transmembrane region" description="Helical" evidence="1">
    <location>
        <begin position="135"/>
        <end position="156"/>
    </location>
</feature>
<keyword evidence="1" id="KW-1133">Transmembrane helix</keyword>
<accession>A0A1C0YIE9</accession>
<evidence type="ECO:0008006" key="4">
    <source>
        <dbReference type="Google" id="ProtNLM"/>
    </source>
</evidence>